<evidence type="ECO:0000256" key="8">
    <source>
        <dbReference type="ARBA" id="ARBA00023242"/>
    </source>
</evidence>
<feature type="compositionally biased region" description="Low complexity" evidence="9">
    <location>
        <begin position="677"/>
        <end position="686"/>
    </location>
</feature>
<feature type="compositionally biased region" description="Low complexity" evidence="9">
    <location>
        <begin position="864"/>
        <end position="894"/>
    </location>
</feature>
<dbReference type="GO" id="GO:0004386">
    <property type="term" value="F:helicase activity"/>
    <property type="evidence" value="ECO:0007669"/>
    <property type="project" value="UniProtKB-KW"/>
</dbReference>
<feature type="region of interest" description="Disordered" evidence="9">
    <location>
        <begin position="651"/>
        <end position="737"/>
    </location>
</feature>
<dbReference type="Proteomes" id="UP001487740">
    <property type="component" value="Unassembled WGS sequence"/>
</dbReference>
<keyword evidence="12" id="KW-1185">Reference proteome</keyword>
<keyword evidence="6" id="KW-0067">ATP-binding</keyword>
<evidence type="ECO:0000256" key="3">
    <source>
        <dbReference type="ARBA" id="ARBA00022741"/>
    </source>
</evidence>
<dbReference type="InterPro" id="IPR027417">
    <property type="entry name" value="P-loop_NTPase"/>
</dbReference>
<feature type="compositionally biased region" description="Polar residues" evidence="9">
    <location>
        <begin position="916"/>
        <end position="929"/>
    </location>
</feature>
<feature type="compositionally biased region" description="Low complexity" evidence="9">
    <location>
        <begin position="713"/>
        <end position="731"/>
    </location>
</feature>
<feature type="compositionally biased region" description="Basic and acidic residues" evidence="9">
    <location>
        <begin position="96"/>
        <end position="110"/>
    </location>
</feature>
<dbReference type="PROSITE" id="PS51194">
    <property type="entry name" value="HELICASE_CTER"/>
    <property type="match status" value="1"/>
</dbReference>
<feature type="compositionally biased region" description="Polar residues" evidence="9">
    <location>
        <begin position="771"/>
        <end position="807"/>
    </location>
</feature>
<feature type="region of interest" description="Disordered" evidence="9">
    <location>
        <begin position="312"/>
        <end position="332"/>
    </location>
</feature>
<feature type="compositionally biased region" description="Basic and acidic residues" evidence="9">
    <location>
        <begin position="664"/>
        <end position="676"/>
    </location>
</feature>
<feature type="compositionally biased region" description="Low complexity" evidence="9">
    <location>
        <begin position="830"/>
        <end position="848"/>
    </location>
</feature>
<keyword evidence="3" id="KW-0547">Nucleotide-binding</keyword>
<keyword evidence="7" id="KW-0238">DNA-binding</keyword>
<feature type="compositionally biased region" description="Low complexity" evidence="9">
    <location>
        <begin position="932"/>
        <end position="941"/>
    </location>
</feature>
<keyword evidence="5" id="KW-0347">Helicase</keyword>
<feature type="compositionally biased region" description="Low complexity" evidence="9">
    <location>
        <begin position="1"/>
        <end position="15"/>
    </location>
</feature>
<evidence type="ECO:0000256" key="2">
    <source>
        <dbReference type="ARBA" id="ARBA00007025"/>
    </source>
</evidence>
<feature type="domain" description="Helicase C-terminal" evidence="10">
    <location>
        <begin position="146"/>
        <end position="305"/>
    </location>
</feature>
<accession>A0AAW0SAK3</accession>
<dbReference type="PANTHER" id="PTHR45797">
    <property type="entry name" value="RAD54-LIKE"/>
    <property type="match status" value="1"/>
</dbReference>
<dbReference type="CDD" id="cd18793">
    <property type="entry name" value="SF2_C_SNF"/>
    <property type="match status" value="1"/>
</dbReference>
<evidence type="ECO:0000313" key="11">
    <source>
        <dbReference type="EMBL" id="KAK8371906.1"/>
    </source>
</evidence>
<name>A0AAW0SAK3_SCYPA</name>
<evidence type="ECO:0000256" key="1">
    <source>
        <dbReference type="ARBA" id="ARBA00004123"/>
    </source>
</evidence>
<reference evidence="11 12" key="1">
    <citation type="submission" date="2023-03" db="EMBL/GenBank/DDBJ databases">
        <title>High-quality genome of Scylla paramamosain provides insights in environmental adaptation.</title>
        <authorList>
            <person name="Zhang L."/>
        </authorList>
    </citation>
    <scope>NUCLEOTIDE SEQUENCE [LARGE SCALE GENOMIC DNA]</scope>
    <source>
        <strain evidence="11">LZ_2023a</strain>
        <tissue evidence="11">Muscle</tissue>
    </source>
</reference>
<dbReference type="PANTHER" id="PTHR45797:SF1">
    <property type="entry name" value="HELICASE ARIP4"/>
    <property type="match status" value="1"/>
</dbReference>
<keyword evidence="8" id="KW-0539">Nucleus</keyword>
<proteinExistence type="inferred from homology"/>
<evidence type="ECO:0000259" key="10">
    <source>
        <dbReference type="PROSITE" id="PS51194"/>
    </source>
</evidence>
<feature type="region of interest" description="Disordered" evidence="9">
    <location>
        <begin position="771"/>
        <end position="944"/>
    </location>
</feature>
<feature type="compositionally biased region" description="Polar residues" evidence="9">
    <location>
        <begin position="820"/>
        <end position="829"/>
    </location>
</feature>
<comment type="caution">
    <text evidence="11">The sequence shown here is derived from an EMBL/GenBank/DDBJ whole genome shotgun (WGS) entry which is preliminary data.</text>
</comment>
<evidence type="ECO:0000256" key="4">
    <source>
        <dbReference type="ARBA" id="ARBA00022801"/>
    </source>
</evidence>
<keyword evidence="4" id="KW-0378">Hydrolase</keyword>
<dbReference type="SUPFAM" id="SSF52540">
    <property type="entry name" value="P-loop containing nucleoside triphosphate hydrolases"/>
    <property type="match status" value="1"/>
</dbReference>
<feature type="region of interest" description="Disordered" evidence="9">
    <location>
        <begin position="1"/>
        <end position="110"/>
    </location>
</feature>
<dbReference type="GO" id="GO:0005634">
    <property type="term" value="C:nucleus"/>
    <property type="evidence" value="ECO:0007669"/>
    <property type="project" value="UniProtKB-SubCell"/>
</dbReference>
<dbReference type="SMART" id="SM00490">
    <property type="entry name" value="HELICc"/>
    <property type="match status" value="1"/>
</dbReference>
<evidence type="ECO:0000313" key="12">
    <source>
        <dbReference type="Proteomes" id="UP001487740"/>
    </source>
</evidence>
<feature type="compositionally biased region" description="Basic and acidic residues" evidence="9">
    <location>
        <begin position="71"/>
        <end position="86"/>
    </location>
</feature>
<dbReference type="Gene3D" id="3.40.50.300">
    <property type="entry name" value="P-loop containing nucleotide triphosphate hydrolases"/>
    <property type="match status" value="1"/>
</dbReference>
<dbReference type="EMBL" id="JARAKH010006397">
    <property type="protein sequence ID" value="KAK8371906.1"/>
    <property type="molecule type" value="Genomic_DNA"/>
</dbReference>
<evidence type="ECO:0000256" key="9">
    <source>
        <dbReference type="SAM" id="MobiDB-lite"/>
    </source>
</evidence>
<dbReference type="GO" id="GO:0003677">
    <property type="term" value="F:DNA binding"/>
    <property type="evidence" value="ECO:0007669"/>
    <property type="project" value="UniProtKB-KW"/>
</dbReference>
<comment type="similarity">
    <text evidence="2">Belongs to the SNF2/RAD54 helicase family.</text>
</comment>
<dbReference type="Pfam" id="PF00271">
    <property type="entry name" value="Helicase_C"/>
    <property type="match status" value="1"/>
</dbReference>
<feature type="compositionally biased region" description="Basic and acidic residues" evidence="9">
    <location>
        <begin position="323"/>
        <end position="332"/>
    </location>
</feature>
<dbReference type="GO" id="GO:0016887">
    <property type="term" value="F:ATP hydrolysis activity"/>
    <property type="evidence" value="ECO:0007669"/>
    <property type="project" value="InterPro"/>
</dbReference>
<comment type="subcellular location">
    <subcellularLocation>
        <location evidence="1">Nucleus</location>
    </subcellularLocation>
</comment>
<dbReference type="InterPro" id="IPR001650">
    <property type="entry name" value="Helicase_C-like"/>
</dbReference>
<evidence type="ECO:0000256" key="5">
    <source>
        <dbReference type="ARBA" id="ARBA00022806"/>
    </source>
</evidence>
<gene>
    <name evidence="11" type="ORF">O3P69_013503</name>
</gene>
<protein>
    <recommendedName>
        <fullName evidence="10">Helicase C-terminal domain-containing protein</fullName>
    </recommendedName>
</protein>
<organism evidence="11 12">
    <name type="scientific">Scylla paramamosain</name>
    <name type="common">Mud crab</name>
    <dbReference type="NCBI Taxonomy" id="85552"/>
    <lineage>
        <taxon>Eukaryota</taxon>
        <taxon>Metazoa</taxon>
        <taxon>Ecdysozoa</taxon>
        <taxon>Arthropoda</taxon>
        <taxon>Crustacea</taxon>
        <taxon>Multicrustacea</taxon>
        <taxon>Malacostraca</taxon>
        <taxon>Eumalacostraca</taxon>
        <taxon>Eucarida</taxon>
        <taxon>Decapoda</taxon>
        <taxon>Pleocyemata</taxon>
        <taxon>Brachyura</taxon>
        <taxon>Eubrachyura</taxon>
        <taxon>Portunoidea</taxon>
        <taxon>Portunidae</taxon>
        <taxon>Portuninae</taxon>
        <taxon>Scylla</taxon>
    </lineage>
</organism>
<sequence>MGQQGQGMSTQGQGMPEAPEMNGRGINGQNMTTSVPLSAPGTQAGQGGPQVFAGGTSEASPGHPKTPPVQEEEKKEKEEDMKKEDAVKDEEEEEDKKESVEANVSVKKEDSSGKKEELTFDWTEGLFKDYYPGLLSSSVKFQIFFQILEGCVRLGDRLLVFSQSLFTLTLLEEFLQRSYIPGSYEGWARNRSYFRLDGSTSAIDREKLINEFNSNPTVRLFLVSTRAGSLGINLVGANRVIVFDASFNPCHDTQAVCRVYRYGQKKECYIYRLVTDNSLEKRIYDRQVNKQGISDRIVDELNPDAHLSSKEISNLLVENESDPEPKDLSEKAESYKDPILQEIIRSLGKNLTREPFKHESLLVDRKDKRLSQAEKRLAKRSYELEKQANISYSRPSYAAFYPKTQGGQVVMGTKIGGVVYAKPVGTVRPIQAEMGQRLEAGNASGPTIIHRPNILGRGGGQPSFPVEALAKQGVSVQQITVPKDVSIPTNSGDGKPILLKAGQSVMVIKTQKGIYLRLNDGKIVAIRVPPGNEEVFGLPLNKGSVTIVPTLVNSPRPRLGVGRGGGGLAGGARRGRPPMAVQYATGGLITKGSLGTAGRLAGKKPQAPQAVLNKSVVITPAQRTGGSLGRALVTKGLRDIQVRPKVHLATPKAGPAPILGKNVKKGEVKKVEEGKETTTTATTTTEGDADDVRLTTPKMDSPEQVSEEKSSETSETVSQTQTQPPTATPAQHSEVVLGQPSRTAVGFTRDAPQLTGDARTGIVKPQIQARTESQKITGNNQNQSPTFSTAQTNRPTASLTPLQSMSNLLPPPASTASTTNPGFPTQPSGFPQTSQPLFQPFLQPQNPSVSTAGSNLGSNVAQVAPQVHPPASSAPSPPYIANSSPVTTPTSTLSQFSYSGGAAEQAGVTRGPESPLNLSQLLGTTSNLDAPSASNTAASNTGADDLTHHSALEYLNYTLSQSSSAFRRPDYPTSLSADLQSLLNSAQQPVAAGNPGAASFPGYQPPYQYSPSYRPTGTPYISYQSLIFDQIFIHLCLAFVFSLSNPRGLVRRVLPHPCRLPAPLLAPVASSAAPPHPPCLCQPSRLECSLPPVLAWQSNPRGLVRRVLLHPCCLPAPLLAPVPSTAPPSPLSPPPHVVLQLLGSHTLRGDTRVRLYTWQGSRGQYTVKAINERVTAPEFIPDFSSAASCSGSTFPCALHWSVRCGSGASTCTAVDVMEAPLPDLAPLHQTPRLTWPRCSRLPE</sequence>
<feature type="compositionally biased region" description="Polar residues" evidence="9">
    <location>
        <begin position="849"/>
        <end position="861"/>
    </location>
</feature>
<dbReference type="AlphaFoldDB" id="A0AAW0SAK3"/>
<dbReference type="InterPro" id="IPR044574">
    <property type="entry name" value="ARIP4-like"/>
</dbReference>
<evidence type="ECO:0000256" key="7">
    <source>
        <dbReference type="ARBA" id="ARBA00023125"/>
    </source>
</evidence>
<dbReference type="GO" id="GO:0005524">
    <property type="term" value="F:ATP binding"/>
    <property type="evidence" value="ECO:0007669"/>
    <property type="project" value="UniProtKB-KW"/>
</dbReference>
<feature type="compositionally biased region" description="Polar residues" evidence="9">
    <location>
        <begin position="27"/>
        <end position="36"/>
    </location>
</feature>
<dbReference type="InterPro" id="IPR049730">
    <property type="entry name" value="SNF2/RAD54-like_C"/>
</dbReference>
<evidence type="ECO:0000256" key="6">
    <source>
        <dbReference type="ARBA" id="ARBA00022840"/>
    </source>
</evidence>